<keyword evidence="1" id="KW-0472">Membrane</keyword>
<keyword evidence="1" id="KW-0812">Transmembrane</keyword>
<dbReference type="Proteomes" id="UP000820669">
    <property type="component" value="Unassembled WGS sequence"/>
</dbReference>
<keyword evidence="1" id="KW-1133">Transmembrane helix</keyword>
<organism evidence="2 3">
    <name type="scientific">Pseudonocardia acidicola</name>
    <dbReference type="NCBI Taxonomy" id="2724939"/>
    <lineage>
        <taxon>Bacteria</taxon>
        <taxon>Bacillati</taxon>
        <taxon>Actinomycetota</taxon>
        <taxon>Actinomycetes</taxon>
        <taxon>Pseudonocardiales</taxon>
        <taxon>Pseudonocardiaceae</taxon>
        <taxon>Pseudonocardia</taxon>
    </lineage>
</organism>
<feature type="transmembrane region" description="Helical" evidence="1">
    <location>
        <begin position="39"/>
        <end position="59"/>
    </location>
</feature>
<sequence length="116" mass="11327">MTSLPDTTRIPVVPVLLAGVGAQLADDVLFMVLPSGGLLAPLPAALVLLLTAGAARLVTRKLTGVTVARTGLAVGAVSAGFGLLVGGFGLLGMLLATLTLIAGVAGAVIGRPHPAL</sequence>
<name>A0ABX1SGD4_9PSEU</name>
<feature type="transmembrane region" description="Helical" evidence="1">
    <location>
        <begin position="90"/>
        <end position="110"/>
    </location>
</feature>
<accession>A0ABX1SGD4</accession>
<keyword evidence="3" id="KW-1185">Reference proteome</keyword>
<evidence type="ECO:0008006" key="4">
    <source>
        <dbReference type="Google" id="ProtNLM"/>
    </source>
</evidence>
<dbReference type="EMBL" id="JAAXLA010000043">
    <property type="protein sequence ID" value="NMH99847.1"/>
    <property type="molecule type" value="Genomic_DNA"/>
</dbReference>
<dbReference type="RefSeq" id="WP_169383322.1">
    <property type="nucleotide sequence ID" value="NZ_JAAXLA010000043.1"/>
</dbReference>
<gene>
    <name evidence="2" type="ORF">HF526_21370</name>
</gene>
<reference evidence="2 3" key="1">
    <citation type="submission" date="2020-04" db="EMBL/GenBank/DDBJ databases">
        <authorList>
            <person name="Klaysubun C."/>
            <person name="Duangmal K."/>
            <person name="Lipun K."/>
        </authorList>
    </citation>
    <scope>NUCLEOTIDE SEQUENCE [LARGE SCALE GENOMIC DNA]</scope>
    <source>
        <strain evidence="2 3">K10HN5</strain>
    </source>
</reference>
<proteinExistence type="predicted"/>
<evidence type="ECO:0000256" key="1">
    <source>
        <dbReference type="SAM" id="Phobius"/>
    </source>
</evidence>
<evidence type="ECO:0000313" key="3">
    <source>
        <dbReference type="Proteomes" id="UP000820669"/>
    </source>
</evidence>
<evidence type="ECO:0000313" key="2">
    <source>
        <dbReference type="EMBL" id="NMH99847.1"/>
    </source>
</evidence>
<protein>
    <recommendedName>
        <fullName evidence="4">MFS transporter</fullName>
    </recommendedName>
</protein>
<comment type="caution">
    <text evidence="2">The sequence shown here is derived from an EMBL/GenBank/DDBJ whole genome shotgun (WGS) entry which is preliminary data.</text>
</comment>
<feature type="transmembrane region" description="Helical" evidence="1">
    <location>
        <begin position="66"/>
        <end position="84"/>
    </location>
</feature>